<dbReference type="Pfam" id="PF04245">
    <property type="entry name" value="NA37"/>
    <property type="match status" value="1"/>
</dbReference>
<dbReference type="EMBL" id="DMAN01000013">
    <property type="protein sequence ID" value="HAE25640.1"/>
    <property type="molecule type" value="Genomic_DNA"/>
</dbReference>
<reference evidence="1 2" key="1">
    <citation type="journal article" date="2018" name="Nat. Biotechnol.">
        <title>A standardized bacterial taxonomy based on genome phylogeny substantially revises the tree of life.</title>
        <authorList>
            <person name="Parks D.H."/>
            <person name="Chuvochina M."/>
            <person name="Waite D.W."/>
            <person name="Rinke C."/>
            <person name="Skarshewski A."/>
            <person name="Chaumeil P.A."/>
            <person name="Hugenholtz P."/>
        </authorList>
    </citation>
    <scope>NUCLEOTIDE SEQUENCE [LARGE SCALE GENOMIC DNA]</scope>
    <source>
        <strain evidence="1">UBA8733</strain>
    </source>
</reference>
<evidence type="ECO:0000313" key="2">
    <source>
        <dbReference type="Proteomes" id="UP000259610"/>
    </source>
</evidence>
<dbReference type="AlphaFoldDB" id="A0A3B9GT56"/>
<name>A0A3B9GT56_9PROT</name>
<sequence length="358" mass="39811">MPFRNLTVDRVIIHEIFKRNDDRSIRPPRYGNSLVALDSAALAFFRERVVAAMGNQSKSIDMSIAASGGNGGAIEIAMNILGSDDAGFIAASRRFADRLADAQTSRGYPGGIVVTFDGNTGHPSIPYVGVIKAETHSGFRRTVNLGVEYLQDLFMSPQQKLYKIGIFRFDGARGDDPTNLSDWSATVHDNQLSESNRDGAAHYFYSGFLGCELPESNARLTRAFFESSREFIRLANIPEEQKVDLLTSLYTYLKVDQTPAIEASDFAGRFLDPALRADYIRHVQDSGVPARAILKDISEIGNEMRVRKVTFRGQIQLMAPPSAFEEMISIEEFEPEEGEGHSARWTRVTIRNEIQSQS</sequence>
<dbReference type="InterPro" id="IPR007358">
    <property type="entry name" value="Nucleoid_associated_NdpA"/>
</dbReference>
<evidence type="ECO:0000313" key="1">
    <source>
        <dbReference type="EMBL" id="HAE25640.1"/>
    </source>
</evidence>
<protein>
    <recommendedName>
        <fullName evidence="3">Nucleoid-associated protein</fullName>
    </recommendedName>
</protein>
<evidence type="ECO:0008006" key="3">
    <source>
        <dbReference type="Google" id="ProtNLM"/>
    </source>
</evidence>
<accession>A0A3B9GT56</accession>
<gene>
    <name evidence="1" type="ORF">DCG58_00625</name>
</gene>
<dbReference type="RefSeq" id="WP_272986317.1">
    <property type="nucleotide sequence ID" value="NZ_CAJWRG010000207.1"/>
</dbReference>
<dbReference type="GO" id="GO:0009295">
    <property type="term" value="C:nucleoid"/>
    <property type="evidence" value="ECO:0007669"/>
    <property type="project" value="InterPro"/>
</dbReference>
<comment type="caution">
    <text evidence="1">The sequence shown here is derived from an EMBL/GenBank/DDBJ whole genome shotgun (WGS) entry which is preliminary data.</text>
</comment>
<dbReference type="Proteomes" id="UP000259610">
    <property type="component" value="Unassembled WGS sequence"/>
</dbReference>
<organism evidence="1 2">
    <name type="scientific">Hyphomonas adhaerens</name>
    <dbReference type="NCBI Taxonomy" id="81029"/>
    <lineage>
        <taxon>Bacteria</taxon>
        <taxon>Pseudomonadati</taxon>
        <taxon>Pseudomonadota</taxon>
        <taxon>Alphaproteobacteria</taxon>
        <taxon>Hyphomonadales</taxon>
        <taxon>Hyphomonadaceae</taxon>
        <taxon>Hyphomonas</taxon>
    </lineage>
</organism>
<proteinExistence type="predicted"/>